<evidence type="ECO:0000256" key="11">
    <source>
        <dbReference type="ARBA" id="ARBA00040752"/>
    </source>
</evidence>
<dbReference type="GO" id="GO:0071555">
    <property type="term" value="P:cell wall organization"/>
    <property type="evidence" value="ECO:0007669"/>
    <property type="project" value="UniProtKB-KW"/>
</dbReference>
<evidence type="ECO:0000256" key="4">
    <source>
        <dbReference type="ARBA" id="ARBA00022692"/>
    </source>
</evidence>
<dbReference type="AlphaFoldDB" id="A0A160M8E3"/>
<dbReference type="eggNOG" id="COG1316">
    <property type="taxonomic scope" value="Bacteria"/>
</dbReference>
<evidence type="ECO:0000256" key="5">
    <source>
        <dbReference type="ARBA" id="ARBA00022968"/>
    </source>
</evidence>
<name>A0A160M8E3_9BACI</name>
<gene>
    <name evidence="13" type="ORF">A361_07150</name>
</gene>
<protein>
    <recommendedName>
        <fullName evidence="11">Regulatory protein MsrR</fullName>
    </recommendedName>
</protein>
<organism evidence="13 14">
    <name type="scientific">Cytobacillus oceanisediminis 2691</name>
    <dbReference type="NCBI Taxonomy" id="1196031"/>
    <lineage>
        <taxon>Bacteria</taxon>
        <taxon>Bacillati</taxon>
        <taxon>Bacillota</taxon>
        <taxon>Bacilli</taxon>
        <taxon>Bacillales</taxon>
        <taxon>Bacillaceae</taxon>
        <taxon>Cytobacillus</taxon>
    </lineage>
</organism>
<evidence type="ECO:0000259" key="12">
    <source>
        <dbReference type="Pfam" id="PF03816"/>
    </source>
</evidence>
<comment type="subcellular location">
    <subcellularLocation>
        <location evidence="1">Cell membrane</location>
        <topology evidence="1">Single-pass type II membrane protein</topology>
    </subcellularLocation>
</comment>
<dbReference type="STRING" id="1196031.A361_07150"/>
<evidence type="ECO:0000256" key="6">
    <source>
        <dbReference type="ARBA" id="ARBA00022989"/>
    </source>
</evidence>
<evidence type="ECO:0000256" key="2">
    <source>
        <dbReference type="ARBA" id="ARBA00006068"/>
    </source>
</evidence>
<evidence type="ECO:0000256" key="8">
    <source>
        <dbReference type="ARBA" id="ARBA00023136"/>
    </source>
</evidence>
<proteinExistence type="inferred from homology"/>
<dbReference type="NCBIfam" id="TIGR00350">
    <property type="entry name" value="lytR_cpsA_psr"/>
    <property type="match status" value="1"/>
</dbReference>
<dbReference type="Pfam" id="PF03816">
    <property type="entry name" value="LytR_cpsA_psr"/>
    <property type="match status" value="1"/>
</dbReference>
<comment type="similarity">
    <text evidence="2">Belongs to the LytR/CpsA/Psr (LCP) family.</text>
</comment>
<dbReference type="PANTHER" id="PTHR33392">
    <property type="entry name" value="POLYISOPRENYL-TEICHOIC ACID--PEPTIDOGLYCAN TEICHOIC ACID TRANSFERASE TAGU"/>
    <property type="match status" value="1"/>
</dbReference>
<keyword evidence="9" id="KW-0804">Transcription</keyword>
<comment type="function">
    <text evidence="10">Involved in SarA attenuation. Affects resistance to oxacillin and teicoplanin, as well as the synthesis of virulence factors.</text>
</comment>
<dbReference type="PANTHER" id="PTHR33392:SF8">
    <property type="entry name" value="REGULATORY PROTEIN MSRR"/>
    <property type="match status" value="1"/>
</dbReference>
<keyword evidence="4" id="KW-0812">Transmembrane</keyword>
<sequence length="330" mass="37463">MKVFSYPRQNYNLTAKKGLILMRSDRHEKKKKKKKWKSVLLILFLLIAGTLGYSYFQFKQGVSQTEGEANIQTEEFEFNGEKDKYGGTNILILGSDARGKEKSRADTIMVAQYHPEKGTYKLISFMRDMYVDIPGHGQNRINSALAYGGPELLRQTIKENFDIDIKYYSIVDFEGFVHLIDEAFPRGVEIDVEKRMSANIGVTLEPGLQRLDGEHLLGYVRFRQDAVGDFGRVERQQKVMKEVASQFTSLQTITKLPKLIGVVTPFVNTNMDTGDILYIGKDFLSKDNRNVETLRVPVDGTFENQRINGAAVLGIDKEANKAAIHEFLSK</sequence>
<reference evidence="13 14" key="1">
    <citation type="submission" date="2016-04" db="EMBL/GenBank/DDBJ databases">
        <title>Complete genome sequence of Bacillus oceanisediminis strain 2691.</title>
        <authorList>
            <person name="Jeong H."/>
            <person name="Kim H.J."/>
            <person name="Lee D.-W."/>
        </authorList>
    </citation>
    <scope>NUCLEOTIDE SEQUENCE [LARGE SCALE GENOMIC DNA]</scope>
    <source>
        <strain evidence="13 14">2691</strain>
    </source>
</reference>
<keyword evidence="6" id="KW-1133">Transmembrane helix</keyword>
<evidence type="ECO:0000256" key="1">
    <source>
        <dbReference type="ARBA" id="ARBA00004401"/>
    </source>
</evidence>
<dbReference type="InterPro" id="IPR004474">
    <property type="entry name" value="LytR_CpsA_psr"/>
</dbReference>
<dbReference type="Gene3D" id="3.40.630.190">
    <property type="entry name" value="LCP protein"/>
    <property type="match status" value="1"/>
</dbReference>
<dbReference type="KEGG" id="bon:A361_07150"/>
<dbReference type="GO" id="GO:0005886">
    <property type="term" value="C:plasma membrane"/>
    <property type="evidence" value="ECO:0007669"/>
    <property type="project" value="UniProtKB-SubCell"/>
</dbReference>
<dbReference type="Proteomes" id="UP000077856">
    <property type="component" value="Chromosome"/>
</dbReference>
<evidence type="ECO:0000256" key="7">
    <source>
        <dbReference type="ARBA" id="ARBA00023015"/>
    </source>
</evidence>
<dbReference type="EMBL" id="CP015506">
    <property type="protein sequence ID" value="AND38899.1"/>
    <property type="molecule type" value="Genomic_DNA"/>
</dbReference>
<evidence type="ECO:0000256" key="3">
    <source>
        <dbReference type="ARBA" id="ARBA00022475"/>
    </source>
</evidence>
<dbReference type="InterPro" id="IPR050922">
    <property type="entry name" value="LytR/CpsA/Psr_CW_biosynth"/>
</dbReference>
<evidence type="ECO:0000313" key="14">
    <source>
        <dbReference type="Proteomes" id="UP000077856"/>
    </source>
</evidence>
<evidence type="ECO:0000313" key="13">
    <source>
        <dbReference type="EMBL" id="AND38899.1"/>
    </source>
</evidence>
<keyword evidence="3" id="KW-1003">Cell membrane</keyword>
<keyword evidence="7" id="KW-0805">Transcription regulation</keyword>
<keyword evidence="8" id="KW-0472">Membrane</keyword>
<keyword evidence="5" id="KW-0735">Signal-anchor</keyword>
<accession>A0A160M8E3</accession>
<evidence type="ECO:0000256" key="10">
    <source>
        <dbReference type="ARBA" id="ARBA00037178"/>
    </source>
</evidence>
<feature type="domain" description="Cell envelope-related transcriptional attenuator" evidence="12">
    <location>
        <begin position="104"/>
        <end position="247"/>
    </location>
</feature>
<evidence type="ECO:0000256" key="9">
    <source>
        <dbReference type="ARBA" id="ARBA00023163"/>
    </source>
</evidence>